<dbReference type="SUPFAM" id="SSF53300">
    <property type="entry name" value="vWA-like"/>
    <property type="match status" value="1"/>
</dbReference>
<keyword evidence="5" id="KW-0325">Glycoprotein</keyword>
<evidence type="ECO:0000256" key="3">
    <source>
        <dbReference type="ARBA" id="ARBA00022729"/>
    </source>
</evidence>
<proteinExistence type="predicted"/>
<dbReference type="STRING" id="409849.ENSPMGP00000000409"/>
<evidence type="ECO:0000256" key="4">
    <source>
        <dbReference type="ARBA" id="ARBA00022737"/>
    </source>
</evidence>
<keyword evidence="3" id="KW-0732">Signal</keyword>
<feature type="domain" description="VWFA" evidence="6">
    <location>
        <begin position="57"/>
        <end position="228"/>
    </location>
</feature>
<dbReference type="AlphaFoldDB" id="A0A3B3Z794"/>
<dbReference type="SMART" id="SM00327">
    <property type="entry name" value="VWA"/>
    <property type="match status" value="1"/>
</dbReference>
<accession>A0A3B3Z794</accession>
<evidence type="ECO:0000313" key="8">
    <source>
        <dbReference type="Proteomes" id="UP000261520"/>
    </source>
</evidence>
<dbReference type="GO" id="GO:0005576">
    <property type="term" value="C:extracellular region"/>
    <property type="evidence" value="ECO:0007669"/>
    <property type="project" value="UniProtKB-SubCell"/>
</dbReference>
<reference evidence="7" key="1">
    <citation type="submission" date="2025-08" db="UniProtKB">
        <authorList>
            <consortium name="Ensembl"/>
        </authorList>
    </citation>
    <scope>IDENTIFICATION</scope>
</reference>
<name>A0A3B3Z794_9GOBI</name>
<dbReference type="PRINTS" id="PR00453">
    <property type="entry name" value="VWFADOMAIN"/>
</dbReference>
<protein>
    <recommendedName>
        <fullName evidence="6">VWFA domain-containing protein</fullName>
    </recommendedName>
</protein>
<dbReference type="PANTHER" id="PTHR24020">
    <property type="entry name" value="COLLAGEN ALPHA"/>
    <property type="match status" value="1"/>
</dbReference>
<dbReference type="InterPro" id="IPR050525">
    <property type="entry name" value="ECM_Assembly_Org"/>
</dbReference>
<dbReference type="Ensembl" id="ENSPMGT00000000430.1">
    <property type="protein sequence ID" value="ENSPMGP00000000409.1"/>
    <property type="gene ID" value="ENSPMGG00000000411.1"/>
</dbReference>
<dbReference type="Pfam" id="PF00092">
    <property type="entry name" value="VWA"/>
    <property type="match status" value="1"/>
</dbReference>
<evidence type="ECO:0000256" key="5">
    <source>
        <dbReference type="ARBA" id="ARBA00023180"/>
    </source>
</evidence>
<evidence type="ECO:0000256" key="2">
    <source>
        <dbReference type="ARBA" id="ARBA00022525"/>
    </source>
</evidence>
<dbReference type="InterPro" id="IPR002035">
    <property type="entry name" value="VWF_A"/>
</dbReference>
<comment type="subcellular location">
    <subcellularLocation>
        <location evidence="1">Secreted</location>
    </subcellularLocation>
</comment>
<dbReference type="FunFam" id="3.40.50.410:FF:000004">
    <property type="entry name" value="collagen alpha-6(VI) chain"/>
    <property type="match status" value="1"/>
</dbReference>
<sequence length="268" mass="30364">GHLFTMPYGRLPGEVFLACPNRRRPQGRPRTHWRDYVSRLARERLGVPLECEKQQADLVFLLDQSGSIVQKDYKIMKNFTVELVQRFNISQDKVRVGLAQFSSTFQHQLYLNDLDSEKEVVKHILNLVQLGGGTNIGHALNSLQEYFTAKRGSRRDQEISQNLVLITDGDSQDAVEDAAARLRTMGVEIFVIGVGHVHKLELLQITKNPERLFTVNDFGSLETIKTKVSSFAPPPLHHFLCSSPSLLLLLSTSFYCNSPVLCQSWRSL</sequence>
<keyword evidence="2" id="KW-0964">Secreted</keyword>
<dbReference type="InterPro" id="IPR036465">
    <property type="entry name" value="vWFA_dom_sf"/>
</dbReference>
<organism evidence="7 8">
    <name type="scientific">Periophthalmus magnuspinnatus</name>
    <dbReference type="NCBI Taxonomy" id="409849"/>
    <lineage>
        <taxon>Eukaryota</taxon>
        <taxon>Metazoa</taxon>
        <taxon>Chordata</taxon>
        <taxon>Craniata</taxon>
        <taxon>Vertebrata</taxon>
        <taxon>Euteleostomi</taxon>
        <taxon>Actinopterygii</taxon>
        <taxon>Neopterygii</taxon>
        <taxon>Teleostei</taxon>
        <taxon>Neoteleostei</taxon>
        <taxon>Acanthomorphata</taxon>
        <taxon>Gobiaria</taxon>
        <taxon>Gobiiformes</taxon>
        <taxon>Gobioidei</taxon>
        <taxon>Gobiidae</taxon>
        <taxon>Oxudercinae</taxon>
        <taxon>Periophthalmus</taxon>
    </lineage>
</organism>
<dbReference type="Proteomes" id="UP000261520">
    <property type="component" value="Unplaced"/>
</dbReference>
<evidence type="ECO:0000256" key="1">
    <source>
        <dbReference type="ARBA" id="ARBA00004613"/>
    </source>
</evidence>
<evidence type="ECO:0000313" key="7">
    <source>
        <dbReference type="Ensembl" id="ENSPMGP00000000409.1"/>
    </source>
</evidence>
<dbReference type="PANTHER" id="PTHR24020:SF86">
    <property type="entry name" value="COLLAGEN, TYPE VI, ALPHA 4"/>
    <property type="match status" value="1"/>
</dbReference>
<reference evidence="7" key="2">
    <citation type="submission" date="2025-09" db="UniProtKB">
        <authorList>
            <consortium name="Ensembl"/>
        </authorList>
    </citation>
    <scope>IDENTIFICATION</scope>
</reference>
<dbReference type="Gene3D" id="3.40.50.410">
    <property type="entry name" value="von Willebrand factor, type A domain"/>
    <property type="match status" value="1"/>
</dbReference>
<dbReference type="PROSITE" id="PS50234">
    <property type="entry name" value="VWFA"/>
    <property type="match status" value="1"/>
</dbReference>
<keyword evidence="4" id="KW-0677">Repeat</keyword>
<evidence type="ECO:0000259" key="6">
    <source>
        <dbReference type="PROSITE" id="PS50234"/>
    </source>
</evidence>
<keyword evidence="8" id="KW-1185">Reference proteome</keyword>